<dbReference type="Proteomes" id="UP000008063">
    <property type="component" value="Unassembled WGS sequence"/>
</dbReference>
<dbReference type="InParanoid" id="F8QF39"/>
<accession>F8QF39</accession>
<dbReference type="AlphaFoldDB" id="F8QF39"/>
<proteinExistence type="predicted"/>
<name>F8QF39_SERL3</name>
<evidence type="ECO:0000313" key="2">
    <source>
        <dbReference type="Proteomes" id="UP000008063"/>
    </source>
</evidence>
<dbReference type="HOGENOM" id="CLU_1732581_0_0_1"/>
<evidence type="ECO:0000313" key="1">
    <source>
        <dbReference type="EMBL" id="EGN92998.1"/>
    </source>
</evidence>
<protein>
    <submittedName>
        <fullName evidence="1">Uncharacterized protein</fullName>
    </submittedName>
</protein>
<reference evidence="2" key="1">
    <citation type="journal article" date="2011" name="Science">
        <title>The plant cell wall-decomposing machinery underlies the functional diversity of forest fungi.</title>
        <authorList>
            <person name="Eastwood D.C."/>
            <person name="Floudas D."/>
            <person name="Binder M."/>
            <person name="Majcherczyk A."/>
            <person name="Schneider P."/>
            <person name="Aerts A."/>
            <person name="Asiegbu F.O."/>
            <person name="Baker S.E."/>
            <person name="Barry K."/>
            <person name="Bendiksby M."/>
            <person name="Blumentritt M."/>
            <person name="Coutinho P.M."/>
            <person name="Cullen D."/>
            <person name="de Vries R.P."/>
            <person name="Gathman A."/>
            <person name="Goodell B."/>
            <person name="Henrissat B."/>
            <person name="Ihrmark K."/>
            <person name="Kauserud H."/>
            <person name="Kohler A."/>
            <person name="LaButti K."/>
            <person name="Lapidus A."/>
            <person name="Lavin J.L."/>
            <person name="Lee Y.-H."/>
            <person name="Lindquist E."/>
            <person name="Lilly W."/>
            <person name="Lucas S."/>
            <person name="Morin E."/>
            <person name="Murat C."/>
            <person name="Oguiza J.A."/>
            <person name="Park J."/>
            <person name="Pisabarro A.G."/>
            <person name="Riley R."/>
            <person name="Rosling A."/>
            <person name="Salamov A."/>
            <person name="Schmidt O."/>
            <person name="Schmutz J."/>
            <person name="Skrede I."/>
            <person name="Stenlid J."/>
            <person name="Wiebenga A."/>
            <person name="Xie X."/>
            <person name="Kuees U."/>
            <person name="Hibbett D.S."/>
            <person name="Hoffmeister D."/>
            <person name="Hoegberg N."/>
            <person name="Martin F."/>
            <person name="Grigoriev I.V."/>
            <person name="Watkinson S.C."/>
        </authorList>
    </citation>
    <scope>NUCLEOTIDE SEQUENCE [LARGE SCALE GENOMIC DNA]</scope>
    <source>
        <strain evidence="2">strain S7.3</strain>
    </source>
</reference>
<organism evidence="2">
    <name type="scientific">Serpula lacrymans var. lacrymans (strain S7.3)</name>
    <name type="common">Dry rot fungus</name>
    <dbReference type="NCBI Taxonomy" id="936435"/>
    <lineage>
        <taxon>Eukaryota</taxon>
        <taxon>Fungi</taxon>
        <taxon>Dikarya</taxon>
        <taxon>Basidiomycota</taxon>
        <taxon>Agaricomycotina</taxon>
        <taxon>Agaricomycetes</taxon>
        <taxon>Agaricomycetidae</taxon>
        <taxon>Boletales</taxon>
        <taxon>Coniophorineae</taxon>
        <taxon>Serpulaceae</taxon>
        <taxon>Serpula</taxon>
    </lineage>
</organism>
<sequence length="151" mass="16532">MPAKSVDARDLLLAGPDVAYLGKYVHATDVTLPQPIATLGSAVLIKAHISTLPHRKQDSIYPPRYPNHMHGFSFATSSHNTSARTMISVTKLTKKTLLITISPTDIVEIGRMTLPSVIPANSIDTRLDTCRHPRILSAQDDSSNDNTIEYN</sequence>
<dbReference type="EMBL" id="GL945495">
    <property type="protein sequence ID" value="EGN92998.1"/>
    <property type="molecule type" value="Genomic_DNA"/>
</dbReference>
<keyword evidence="2" id="KW-1185">Reference proteome</keyword>
<gene>
    <name evidence="1" type="ORF">SERLA73DRAFT_79041</name>
</gene>